<feature type="compositionally biased region" description="Polar residues" evidence="6">
    <location>
        <begin position="33"/>
        <end position="47"/>
    </location>
</feature>
<feature type="region of interest" description="Disordered" evidence="6">
    <location>
        <begin position="25"/>
        <end position="47"/>
    </location>
</feature>
<dbReference type="GO" id="GO:0016779">
    <property type="term" value="F:nucleotidyltransferase activity"/>
    <property type="evidence" value="ECO:0007669"/>
    <property type="project" value="UniProtKB-KW"/>
</dbReference>
<sequence length="190" mass="22419">MYAVQCTEECSDLYIGETKQPLHRRMAQHRRATSSGQDSAVSHLQTTHPNEPGIWVLIENLRRKHWNQERWRGPYQVILSTPTAVRITERDSWVHLSHYILYGRGYEQMEWICFSRPMDWPRSHCWPDLFPLGWSSGSSAKNHQDTLLSWYQLYTQQNKTWCQSKSILKRHDGRRWSWSSVTPYGLGAAT</sequence>
<keyword evidence="4" id="KW-0255">Endonuclease</keyword>
<keyword evidence="1" id="KW-0808">Transferase</keyword>
<evidence type="ECO:0000313" key="8">
    <source>
        <dbReference type="Ensembl" id="ENSMMOP00000003955.1"/>
    </source>
</evidence>
<dbReference type="InterPro" id="IPR040643">
    <property type="entry name" value="MLVIN_C"/>
</dbReference>
<dbReference type="AlphaFoldDB" id="A0A3Q4AIE0"/>
<evidence type="ECO:0000256" key="3">
    <source>
        <dbReference type="ARBA" id="ARBA00022722"/>
    </source>
</evidence>
<accession>A0A3Q4AIE0</accession>
<evidence type="ECO:0000256" key="4">
    <source>
        <dbReference type="ARBA" id="ARBA00022759"/>
    </source>
</evidence>
<reference evidence="8" key="2">
    <citation type="submission" date="2025-09" db="UniProtKB">
        <authorList>
            <consortium name="Ensembl"/>
        </authorList>
    </citation>
    <scope>IDENTIFICATION</scope>
</reference>
<keyword evidence="3" id="KW-0540">Nuclease</keyword>
<dbReference type="Ensembl" id="ENSMMOT00000004027.1">
    <property type="protein sequence ID" value="ENSMMOP00000003955.1"/>
    <property type="gene ID" value="ENSMMOG00000003168.1"/>
</dbReference>
<dbReference type="STRING" id="94237.ENSMMOP00000003955"/>
<evidence type="ECO:0000259" key="7">
    <source>
        <dbReference type="Pfam" id="PF18697"/>
    </source>
</evidence>
<dbReference type="Proteomes" id="UP000261620">
    <property type="component" value="Unplaced"/>
</dbReference>
<evidence type="ECO:0000256" key="2">
    <source>
        <dbReference type="ARBA" id="ARBA00022695"/>
    </source>
</evidence>
<dbReference type="GO" id="GO:0004519">
    <property type="term" value="F:endonuclease activity"/>
    <property type="evidence" value="ECO:0007669"/>
    <property type="project" value="UniProtKB-KW"/>
</dbReference>
<name>A0A3Q4AIE0_MOLML</name>
<dbReference type="Pfam" id="PF18697">
    <property type="entry name" value="MLVIN_C"/>
    <property type="match status" value="1"/>
</dbReference>
<evidence type="ECO:0000256" key="6">
    <source>
        <dbReference type="SAM" id="MobiDB-lite"/>
    </source>
</evidence>
<proteinExistence type="predicted"/>
<reference evidence="8" key="1">
    <citation type="submission" date="2025-08" db="UniProtKB">
        <authorList>
            <consortium name="Ensembl"/>
        </authorList>
    </citation>
    <scope>IDENTIFICATION</scope>
</reference>
<protein>
    <recommendedName>
        <fullName evidence="7">Murine leukemia virus integrase C-terminal domain-containing protein</fullName>
    </recommendedName>
</protein>
<dbReference type="GO" id="GO:0016787">
    <property type="term" value="F:hydrolase activity"/>
    <property type="evidence" value="ECO:0007669"/>
    <property type="project" value="UniProtKB-KW"/>
</dbReference>
<keyword evidence="2" id="KW-0548">Nucleotidyltransferase</keyword>
<dbReference type="Gene3D" id="2.30.30.850">
    <property type="match status" value="1"/>
</dbReference>
<evidence type="ECO:0000256" key="1">
    <source>
        <dbReference type="ARBA" id="ARBA00022679"/>
    </source>
</evidence>
<feature type="domain" description="Murine leukemia virus integrase C-terminal" evidence="7">
    <location>
        <begin position="48"/>
        <end position="98"/>
    </location>
</feature>
<keyword evidence="9" id="KW-1185">Reference proteome</keyword>
<evidence type="ECO:0000313" key="9">
    <source>
        <dbReference type="Proteomes" id="UP000261620"/>
    </source>
</evidence>
<organism evidence="8 9">
    <name type="scientific">Mola mola</name>
    <name type="common">Ocean sunfish</name>
    <name type="synonym">Tetraodon mola</name>
    <dbReference type="NCBI Taxonomy" id="94237"/>
    <lineage>
        <taxon>Eukaryota</taxon>
        <taxon>Metazoa</taxon>
        <taxon>Chordata</taxon>
        <taxon>Craniata</taxon>
        <taxon>Vertebrata</taxon>
        <taxon>Euteleostomi</taxon>
        <taxon>Actinopterygii</taxon>
        <taxon>Neopterygii</taxon>
        <taxon>Teleostei</taxon>
        <taxon>Neoteleostei</taxon>
        <taxon>Acanthomorphata</taxon>
        <taxon>Eupercaria</taxon>
        <taxon>Tetraodontiformes</taxon>
        <taxon>Molidae</taxon>
        <taxon>Mola</taxon>
    </lineage>
</organism>
<keyword evidence="5" id="KW-0378">Hydrolase</keyword>
<evidence type="ECO:0000256" key="5">
    <source>
        <dbReference type="ARBA" id="ARBA00022801"/>
    </source>
</evidence>